<evidence type="ECO:0000313" key="6">
    <source>
        <dbReference type="EMBL" id="MXV61906.1"/>
    </source>
</evidence>
<dbReference type="SUPFAM" id="SSF49464">
    <property type="entry name" value="Carboxypeptidase regulatory domain-like"/>
    <property type="match status" value="1"/>
</dbReference>
<dbReference type="InterPro" id="IPR039448">
    <property type="entry name" value="Beta_helix"/>
</dbReference>
<dbReference type="Pfam" id="PF13229">
    <property type="entry name" value="Beta_helix"/>
    <property type="match status" value="1"/>
</dbReference>
<feature type="region of interest" description="Disordered" evidence="3">
    <location>
        <begin position="2262"/>
        <end position="2334"/>
    </location>
</feature>
<dbReference type="Gene3D" id="2.60.40.1120">
    <property type="entry name" value="Carboxypeptidase-like, regulatory domain"/>
    <property type="match status" value="3"/>
</dbReference>
<keyword evidence="1" id="KW-0732">Signal</keyword>
<dbReference type="InterPro" id="IPR026371">
    <property type="entry name" value="PGF_CTERM"/>
</dbReference>
<dbReference type="InterPro" id="IPR008969">
    <property type="entry name" value="CarboxyPept-like_regulatory"/>
</dbReference>
<keyword evidence="7" id="KW-1185">Reference proteome</keyword>
<dbReference type="InterPro" id="IPR012334">
    <property type="entry name" value="Pectin_lyas_fold"/>
</dbReference>
<evidence type="ECO:0000256" key="1">
    <source>
        <dbReference type="ARBA" id="ARBA00022729"/>
    </source>
</evidence>
<dbReference type="InterPro" id="IPR035986">
    <property type="entry name" value="PKD_dom_sf"/>
</dbReference>
<dbReference type="CDD" id="cd00146">
    <property type="entry name" value="PKD"/>
    <property type="match status" value="1"/>
</dbReference>
<protein>
    <submittedName>
        <fullName evidence="6">PGF-CTERM sorting domain-containing protein</fullName>
    </submittedName>
</protein>
<feature type="transmembrane region" description="Helical" evidence="4">
    <location>
        <begin position="2338"/>
        <end position="2358"/>
    </location>
</feature>
<dbReference type="PANTHER" id="PTHR22990">
    <property type="entry name" value="F-BOX ONLY PROTEIN"/>
    <property type="match status" value="1"/>
</dbReference>
<proteinExistence type="predicted"/>
<dbReference type="GO" id="GO:0030115">
    <property type="term" value="C:S-layer"/>
    <property type="evidence" value="ECO:0007669"/>
    <property type="project" value="UniProtKB-SubCell"/>
</dbReference>
<evidence type="ECO:0000259" key="5">
    <source>
        <dbReference type="Pfam" id="PF13229"/>
    </source>
</evidence>
<evidence type="ECO:0000256" key="2">
    <source>
        <dbReference type="ARBA" id="ARBA00022737"/>
    </source>
</evidence>
<dbReference type="Pfam" id="PF13620">
    <property type="entry name" value="CarboxypepD_reg"/>
    <property type="match status" value="2"/>
</dbReference>
<sequence>MQNDLQGSETCLQVEADGVTIDGNGHTITGSGSSDSYGIEVGVVDHPYSTDIEPWNVHVHDVTLEGWDNGLTARSVERLTVEEVTAENSASDGIRVRDGVGIEISEAKVTNNGGDGISFGDVHDSTVEYVTASMNDDSGISFFMPSGDNPGYNTNVTVAHNVVTDNGQDFNGDGIRVTGDEIVVVNNTATGNNGNGIVDDRSSVDNTYTHNNVLDNYGHGILVDYTTEGTVVEYTNATGNAGSGIKVDPYAANVTVVHNHLEGNNHGVYVASGTDNWFENNTAVANSATGFRAENGASRNTFVDNRAIDNEQHGILIEGSSNDARLIDNTIRGSGDRGVDVRGSDGVTLSGDTIFDSGNWDIRAGDYLDSSSTGAEVDNVTASDVTVGHAYAEMTIDFVATDVAFGSIVRPSVPEELTAVGTVLNVESHPTDGSLEITFHYDVGDVDDPDTLGIWSHDGAEWSEIGGEIDPDARTATATTTEDGKIGLFGERDAEVPETGALEGVVTGDSSPISDADVEVIEQVDVGDPDPAPDGFTATLSTDEDGVFEVDVPPGVYKITVETLGYDDGLYQNVEVEAGEHEAIGEIELDTVPVLTGTVTDSETNDPVEGVEIQSHFFPSEPKFSATTDADGAYAINVPEHHSQTPSVRFTADGFYPEVLTADDALLDDPTGGDVALTPESPTGTVVGQVTEQSTGDPVQGAFVSVSSDPGVEFTDEDGWYELEVETGTHTIEVTTEHVPPMTGTSDVEVTEGETTTANVEVAPDTRSPELAVQEASVTPLELETGDVVTVTASVENVGNEDGELIVPLEVDGEVIDTETVELDVEKTTPVAFTHAFDTSGEYEVSVGGVDAGTVTVNAGPNLVVYGANVDEAAVELGEEAVVVSASLINTGDVPGTETIELRVRESGTGADLRTVESESFDVTPGEIDPLELSWDPDADDEFDLGENLSVEFDVYLGDLLVDTVAVEDRNSDIQVIAASTSETELIGGEEEAYVIGSIYQAGTIEGTEEIELTATHEDGTETMVGSQEVTLSPGYYHLGALNVTFAPEQAGNYTLELGERNAGSVEVEPRESDVQVIAASASATEVIEGESFHVVGSIYQAGNVDDPQDVELTATHEDTGAVVDLGVSEGISLAPGYYHLGAINLTGEIDLDESVGIEAGNYTLHLGERNAGTIHVEPRESDVQVIAASASATEIVEGESFHVVGSIYQAGNVDDPQDVVLNATLVEDAAGEPVTDGETLELGVSEDVSLAPGYYHLGAINLTAQFDEPGRYDLTLGDRSAGQIDVEPRESDVQVVAASLSEMNVSVNEEFYVVGSIYQAGNVDDPQDVALNATPTDGGEPIELDVSEDVSLAPGYYHLGAINLTGTLDETGTYDITLGEHDVGTIGVEESPSDIQVIAASLSEIEVLEDEELYVVGSIYQNGTANGGDSLSEDIELWATNETGDERHLGVQEDVELKPGYYHLGAVNISFAIDEPGTYDLTLGGHDAGQLEVLETNSDVQVIAASASATEVLEGESFHVVGSIYQAGNVAEPEDIALTATHEDGGGPIELGVSEDVSLAPGYYHLGAINLTGALDEPGNYTLELGERNAGTIHVEPAVSDVQVIAASASATEVIEGESFHVVGSIYQAGNVDEPEDIALTATHEDGGDPIELGVSEDVSLAPGYYHLGAINLTGTLDEPGNYTLELGDRPAGTVEALPAESDVQVIAASADANEVAAGESFNVIGSIYQAGTVDDPENVALNATLVEDAAGESVTDGETLELGVQEDVSLSPGFYHLGALNVSAAFEADELGTYELELGERPAGTIKVREPIVEPSIVDVDGHSSAIDPDFDERTVTYASDDVAVELKAESDFPLESVFVHVSSLESNYQVEVEAESAADGTLAAEIPIEGPDAIADDGAYELSAIAVDEHGYFGLTAETELLVIDREEPTMSVSIEDVTADDATVVVESDVPLSGVPTIELDFDDSSTQSSDPSVELTDHDPTNTTFEGTLTFDKSGEYTVTVTGTDRAGKEDTDETSVVVNTDLVLSNGQLAFEGANSNVTFDVDGVHEDLSDEELFLAVSESTVNANLDDGAVGVGFLQTELPGLLEAHLEGAEIKLTVSGADLPDGVGTDDLALHHYDGGGEWTPVEDAEITQVGNDISVVSAVPGFSTYGVLVTDTEPPELGSVTPADGETVSTASETIEVVFEYDDAISGVNASAVAMDVNGADVTDDDATNIHSTKATHDLEIEYDEEYTVTVTVVDEAGEEATFETTFTVVESTDSDDSGGSGGFPGIPPSDPADDDADESEPDDGDDRDGTDDESASDTADDADGAGTGVDDTGGSPDDAAGYDDTVPGFGVIIAIVAILLATAIGLRRR</sequence>
<dbReference type="NCBIfam" id="TIGR04126">
    <property type="entry name" value="PGF_CTERM"/>
    <property type="match status" value="1"/>
</dbReference>
<gene>
    <name evidence="6" type="ORF">GS429_07525</name>
</gene>
<dbReference type="OrthoDB" id="103676at2157"/>
<dbReference type="InterPro" id="IPR013784">
    <property type="entry name" value="Carb-bd-like_fold"/>
</dbReference>
<keyword evidence="4" id="KW-0472">Membrane</keyword>
<dbReference type="SMART" id="SM00710">
    <property type="entry name" value="PbH1"/>
    <property type="match status" value="14"/>
</dbReference>
<feature type="domain" description="Right handed beta helix" evidence="5">
    <location>
        <begin position="207"/>
        <end position="354"/>
    </location>
</feature>
<evidence type="ECO:0000256" key="3">
    <source>
        <dbReference type="SAM" id="MobiDB-lite"/>
    </source>
</evidence>
<comment type="caution">
    <text evidence="6">The sequence shown here is derived from an EMBL/GenBank/DDBJ whole genome shotgun (WGS) entry which is preliminary data.</text>
</comment>
<accession>A0A6B0VLM4</accession>
<dbReference type="GO" id="GO:0030246">
    <property type="term" value="F:carbohydrate binding"/>
    <property type="evidence" value="ECO:0007669"/>
    <property type="project" value="InterPro"/>
</dbReference>
<feature type="compositionally biased region" description="Acidic residues" evidence="3">
    <location>
        <begin position="2283"/>
        <end position="2315"/>
    </location>
</feature>
<dbReference type="PANTHER" id="PTHR22990:SF15">
    <property type="entry name" value="F-BOX ONLY PROTEIN 10"/>
    <property type="match status" value="1"/>
</dbReference>
<dbReference type="SUPFAM" id="SSF51126">
    <property type="entry name" value="Pectin lyase-like"/>
    <property type="match status" value="2"/>
</dbReference>
<dbReference type="GO" id="GO:0005886">
    <property type="term" value="C:plasma membrane"/>
    <property type="evidence" value="ECO:0007669"/>
    <property type="project" value="UniProtKB-SubCell"/>
</dbReference>
<keyword evidence="4" id="KW-0812">Transmembrane</keyword>
<dbReference type="InterPro" id="IPR011050">
    <property type="entry name" value="Pectin_lyase_fold/virulence"/>
</dbReference>
<keyword evidence="2" id="KW-0677">Repeat</keyword>
<dbReference type="Proteomes" id="UP000434101">
    <property type="component" value="Unassembled WGS sequence"/>
</dbReference>
<dbReference type="SUPFAM" id="SSF49299">
    <property type="entry name" value="PKD domain"/>
    <property type="match status" value="1"/>
</dbReference>
<dbReference type="Gene3D" id="2.60.40.10">
    <property type="entry name" value="Immunoglobulins"/>
    <property type="match status" value="1"/>
</dbReference>
<dbReference type="InterPro" id="IPR006626">
    <property type="entry name" value="PbH1"/>
</dbReference>
<keyword evidence="4" id="KW-1133">Transmembrane helix</keyword>
<feature type="region of interest" description="Disordered" evidence="3">
    <location>
        <begin position="1966"/>
        <end position="1989"/>
    </location>
</feature>
<dbReference type="RefSeq" id="WP_160064187.1">
    <property type="nucleotide sequence ID" value="NZ_WUYX01000026.1"/>
</dbReference>
<organism evidence="6 7">
    <name type="scientific">Natronorubrum halalkaliphilum</name>
    <dbReference type="NCBI Taxonomy" id="2691917"/>
    <lineage>
        <taxon>Archaea</taxon>
        <taxon>Methanobacteriati</taxon>
        <taxon>Methanobacteriota</taxon>
        <taxon>Stenosarchaea group</taxon>
        <taxon>Halobacteria</taxon>
        <taxon>Halobacteriales</taxon>
        <taxon>Natrialbaceae</taxon>
        <taxon>Natronorubrum</taxon>
    </lineage>
</organism>
<reference evidence="6 7" key="1">
    <citation type="submission" date="2020-01" db="EMBL/GenBank/DDBJ databases">
        <title>Natronorubrum sp. JWXQ-INN 674 isolated from Inner Mongolia Autonomous Region of China.</title>
        <authorList>
            <person name="Xue Q."/>
        </authorList>
    </citation>
    <scope>NUCLEOTIDE SEQUENCE [LARGE SCALE GENOMIC DNA]</scope>
    <source>
        <strain evidence="6 7">JWXQ-INN-674</strain>
    </source>
</reference>
<dbReference type="InterPro" id="IPR013783">
    <property type="entry name" value="Ig-like_fold"/>
</dbReference>
<dbReference type="SUPFAM" id="SSF49452">
    <property type="entry name" value="Starch-binding domain-like"/>
    <property type="match status" value="2"/>
</dbReference>
<dbReference type="InterPro" id="IPR051550">
    <property type="entry name" value="SCF-Subunits/Alg-Epimerases"/>
</dbReference>
<evidence type="ECO:0000256" key="4">
    <source>
        <dbReference type="SAM" id="Phobius"/>
    </source>
</evidence>
<dbReference type="EMBL" id="WUYX01000026">
    <property type="protein sequence ID" value="MXV61906.1"/>
    <property type="molecule type" value="Genomic_DNA"/>
</dbReference>
<name>A0A6B0VLM4_9EURY</name>
<evidence type="ECO:0000313" key="7">
    <source>
        <dbReference type="Proteomes" id="UP000434101"/>
    </source>
</evidence>
<dbReference type="Gene3D" id="2.160.20.10">
    <property type="entry name" value="Single-stranded right-handed beta-helix, Pectin lyase-like"/>
    <property type="match status" value="2"/>
</dbReference>